<organism evidence="2 3">
    <name type="scientific">Dipodomys ordii</name>
    <name type="common">Ord's kangaroo rat</name>
    <dbReference type="NCBI Taxonomy" id="10020"/>
    <lineage>
        <taxon>Eukaryota</taxon>
        <taxon>Metazoa</taxon>
        <taxon>Chordata</taxon>
        <taxon>Craniata</taxon>
        <taxon>Vertebrata</taxon>
        <taxon>Euteleostomi</taxon>
        <taxon>Mammalia</taxon>
        <taxon>Eutheria</taxon>
        <taxon>Euarchontoglires</taxon>
        <taxon>Glires</taxon>
        <taxon>Rodentia</taxon>
        <taxon>Castorimorpha</taxon>
        <taxon>Heteromyidae</taxon>
        <taxon>Dipodomyinae</taxon>
        <taxon>Dipodomys</taxon>
    </lineage>
</organism>
<dbReference type="PANTHER" id="PTHR34035:SF1">
    <property type="entry name" value="TESTIS-EXPRESSED PROTEIN 47"/>
    <property type="match status" value="1"/>
</dbReference>
<proteinExistence type="predicted"/>
<name>A0A1S3FY21_DIPOR</name>
<accession>A0A1S3FY21</accession>
<dbReference type="InterPro" id="IPR055308">
    <property type="entry name" value="TEX47-like"/>
</dbReference>
<dbReference type="PANTHER" id="PTHR34035">
    <property type="entry name" value="TESTIS-EXPRESSED PROTEIN 47"/>
    <property type="match status" value="1"/>
</dbReference>
<gene>
    <name evidence="3" type="primary">LOC105992897</name>
</gene>
<dbReference type="CTD" id="219557"/>
<reference evidence="3" key="1">
    <citation type="submission" date="2025-08" db="UniProtKB">
        <authorList>
            <consortium name="RefSeq"/>
        </authorList>
    </citation>
    <scope>IDENTIFICATION</scope>
    <source>
        <tissue evidence="3">Kidney</tissue>
    </source>
</reference>
<dbReference type="Proteomes" id="UP000081671">
    <property type="component" value="Unplaced"/>
</dbReference>
<dbReference type="Pfam" id="PF24787">
    <property type="entry name" value="TEX47"/>
    <property type="match status" value="1"/>
</dbReference>
<dbReference type="AlphaFoldDB" id="A0A1S3FY21"/>
<evidence type="ECO:0000313" key="3">
    <source>
        <dbReference type="RefSeq" id="XP_012881453.1"/>
    </source>
</evidence>
<dbReference type="GeneID" id="105992897"/>
<keyword evidence="2" id="KW-1185">Reference proteome</keyword>
<feature type="region of interest" description="Disordered" evidence="1">
    <location>
        <begin position="1"/>
        <end position="20"/>
    </location>
</feature>
<dbReference type="InParanoid" id="A0A1S3FY21"/>
<feature type="compositionally biased region" description="Basic residues" evidence="1">
    <location>
        <begin position="1"/>
        <end position="11"/>
    </location>
</feature>
<dbReference type="OrthoDB" id="548795at2759"/>
<dbReference type="RefSeq" id="XP_012881453.1">
    <property type="nucleotide sequence ID" value="XM_013025999.1"/>
</dbReference>
<evidence type="ECO:0000313" key="2">
    <source>
        <dbReference type="Proteomes" id="UP000081671"/>
    </source>
</evidence>
<dbReference type="KEGG" id="dord:105992897"/>
<sequence length="249" mass="28546">MAHTRKGSKKGHPLDSLTPQVPRSNYLHLQEEKQRLQMKKFLLDRIFLVASIQENVDKEAISDYYEQAFQTILKYHVGEGVTGLLLIYPTSLLHILESSNGTLLRILLDYVNHVKNDEEFLIQNVKIVTVSHDIPTRIFQHWHISIVKVPVIYLDDVTQSLSLNEVLTDFLTLTHKLGIYLFKTVKVGAKGPGDNLHLVAPDLLLPEQIIKYLCRAEELVDPETFLNMYSKPIHVTFDSEVVWPAPSHF</sequence>
<protein>
    <submittedName>
        <fullName evidence="3">Uncharacterized protein C7orf62 homolog</fullName>
    </submittedName>
</protein>
<evidence type="ECO:0000256" key="1">
    <source>
        <dbReference type="SAM" id="MobiDB-lite"/>
    </source>
</evidence>